<protein>
    <submittedName>
        <fullName evidence="1">Uncharacterized protein</fullName>
    </submittedName>
</protein>
<evidence type="ECO:0000313" key="1">
    <source>
        <dbReference type="EMBL" id="KFM75317.1"/>
    </source>
</evidence>
<organism evidence="1 2">
    <name type="scientific">Stegodyphus mimosarum</name>
    <name type="common">African social velvet spider</name>
    <dbReference type="NCBI Taxonomy" id="407821"/>
    <lineage>
        <taxon>Eukaryota</taxon>
        <taxon>Metazoa</taxon>
        <taxon>Ecdysozoa</taxon>
        <taxon>Arthropoda</taxon>
        <taxon>Chelicerata</taxon>
        <taxon>Arachnida</taxon>
        <taxon>Araneae</taxon>
        <taxon>Araneomorphae</taxon>
        <taxon>Entelegynae</taxon>
        <taxon>Eresoidea</taxon>
        <taxon>Eresidae</taxon>
        <taxon>Stegodyphus</taxon>
    </lineage>
</organism>
<dbReference type="Proteomes" id="UP000054359">
    <property type="component" value="Unassembled WGS sequence"/>
</dbReference>
<dbReference type="AlphaFoldDB" id="A0A087UD78"/>
<keyword evidence="2" id="KW-1185">Reference proteome</keyword>
<sequence>MHACVREGAGLRRVDTPASQGPELRKVIQGHLEPVLGSRAGSFLRKNYYVIVCCASFRSQHHTFCFHYPNRYILCYAAGLQTSILISTFPDTNW</sequence>
<evidence type="ECO:0000313" key="2">
    <source>
        <dbReference type="Proteomes" id="UP000054359"/>
    </source>
</evidence>
<dbReference type="EMBL" id="KK119297">
    <property type="protein sequence ID" value="KFM75317.1"/>
    <property type="molecule type" value="Genomic_DNA"/>
</dbReference>
<accession>A0A087UD78</accession>
<gene>
    <name evidence="1" type="ORF">X975_14247</name>
</gene>
<feature type="non-terminal residue" evidence="1">
    <location>
        <position position="94"/>
    </location>
</feature>
<name>A0A087UD78_STEMI</name>
<reference evidence="1 2" key="1">
    <citation type="submission" date="2013-11" db="EMBL/GenBank/DDBJ databases">
        <title>Genome sequencing of Stegodyphus mimosarum.</title>
        <authorList>
            <person name="Bechsgaard J."/>
        </authorList>
    </citation>
    <scope>NUCLEOTIDE SEQUENCE [LARGE SCALE GENOMIC DNA]</scope>
</reference>
<proteinExistence type="predicted"/>